<evidence type="ECO:0000313" key="1">
    <source>
        <dbReference type="EMBL" id="KAA6435299.1"/>
    </source>
</evidence>
<organism evidence="1 2">
    <name type="scientific">Rufibacter glacialis</name>
    <dbReference type="NCBI Taxonomy" id="1259555"/>
    <lineage>
        <taxon>Bacteria</taxon>
        <taxon>Pseudomonadati</taxon>
        <taxon>Bacteroidota</taxon>
        <taxon>Cytophagia</taxon>
        <taxon>Cytophagales</taxon>
        <taxon>Hymenobacteraceae</taxon>
        <taxon>Rufibacter</taxon>
    </lineage>
</organism>
<sequence>MIHKAEKNSNSRRRCWCYHQQRLYNGTKALIGKDQKVFPPWQGRQCLRYMLSGEVNVAPLDNDRYRQMRWTSVQEGLATR</sequence>
<protein>
    <submittedName>
        <fullName evidence="1">Uncharacterized protein</fullName>
    </submittedName>
</protein>
<comment type="caution">
    <text evidence="1">The sequence shown here is derived from an EMBL/GenBank/DDBJ whole genome shotgun (WGS) entry which is preliminary data.</text>
</comment>
<dbReference type="AlphaFoldDB" id="A0A5M8QGX9"/>
<proteinExistence type="predicted"/>
<evidence type="ECO:0000313" key="2">
    <source>
        <dbReference type="Proteomes" id="UP000323866"/>
    </source>
</evidence>
<dbReference type="OrthoDB" id="9807212at2"/>
<reference evidence="1 2" key="1">
    <citation type="submission" date="2019-07" db="EMBL/GenBank/DDBJ databases">
        <authorList>
            <person name="Qu J.-H."/>
        </authorList>
    </citation>
    <scope>NUCLEOTIDE SEQUENCE [LARGE SCALE GENOMIC DNA]</scope>
    <source>
        <strain evidence="1 2">MDT1-10-3</strain>
    </source>
</reference>
<gene>
    <name evidence="1" type="ORF">FOE74_04925</name>
</gene>
<accession>A0A5M8QGX9</accession>
<dbReference type="EMBL" id="VKKZ01000019">
    <property type="protein sequence ID" value="KAA6435299.1"/>
    <property type="molecule type" value="Genomic_DNA"/>
</dbReference>
<dbReference type="Proteomes" id="UP000323866">
    <property type="component" value="Unassembled WGS sequence"/>
</dbReference>
<name>A0A5M8QGX9_9BACT</name>
<reference evidence="1 2" key="2">
    <citation type="submission" date="2019-09" db="EMBL/GenBank/DDBJ databases">
        <title>A bacterium isolated from glacier soil.</title>
        <authorList>
            <person name="Liu Q."/>
        </authorList>
    </citation>
    <scope>NUCLEOTIDE SEQUENCE [LARGE SCALE GENOMIC DNA]</scope>
    <source>
        <strain evidence="1 2">MDT1-10-3</strain>
    </source>
</reference>